<name>A0A3N1XYV4_9FIRM</name>
<reference evidence="1 2" key="1">
    <citation type="submission" date="2018-11" db="EMBL/GenBank/DDBJ databases">
        <title>Genomic Encyclopedia of Type Strains, Phase IV (KMG-IV): sequencing the most valuable type-strain genomes for metagenomic binning, comparative biology and taxonomic classification.</title>
        <authorList>
            <person name="Goeker M."/>
        </authorList>
    </citation>
    <scope>NUCLEOTIDE SEQUENCE [LARGE SCALE GENOMIC DNA]</scope>
    <source>
        <strain evidence="1 2">DSM 26537</strain>
    </source>
</reference>
<comment type="caution">
    <text evidence="1">The sequence shown here is derived from an EMBL/GenBank/DDBJ whole genome shotgun (WGS) entry which is preliminary data.</text>
</comment>
<proteinExistence type="predicted"/>
<evidence type="ECO:0000313" key="1">
    <source>
        <dbReference type="EMBL" id="ROR31770.1"/>
    </source>
</evidence>
<sequence>MRSIESSYDSWNELYNHWNDNRYSRAISSLKRIRIAAESARKVAYQTGDIGTVTNDLTDRDINKLEDIQEALADYANKIHEEIAEVIDKPFWQQIQGYISSLYKLNPSDIEVDTSKGAPFYNYKGDSLLDIVASLELDSELANDYESALGDLDVDVPSDNLLDSMDRHISSWRDEVTFDDMREIDRILWDNKNKNEIGKYFGKEAREVTDKIIDLYYENSVYWYLVDGNYSLTSNYNMNFNGVYMNMPTEKDNLRNPYTTWFHEYGHWTDNNAVDIAKGESIFKDSDYYISTGPYAKEFYDALISDCEAIKTANNGDSSKAMKAIKTTVNVNEPKIAEFTDIMGAVYKYNVKGYYGHYDEYWKYGSDGKPDQRRLNKEAFAHYTEITIMQDPNDLKILEKYFPNSYKSYLKMMKGAMEGNK</sequence>
<keyword evidence="2" id="KW-1185">Reference proteome</keyword>
<organism evidence="1 2">
    <name type="scientific">Mobilisporobacter senegalensis</name>
    <dbReference type="NCBI Taxonomy" id="1329262"/>
    <lineage>
        <taxon>Bacteria</taxon>
        <taxon>Bacillati</taxon>
        <taxon>Bacillota</taxon>
        <taxon>Clostridia</taxon>
        <taxon>Lachnospirales</taxon>
        <taxon>Lachnospiraceae</taxon>
        <taxon>Mobilisporobacter</taxon>
    </lineage>
</organism>
<dbReference type="Proteomes" id="UP000273083">
    <property type="component" value="Unassembled WGS sequence"/>
</dbReference>
<dbReference type="OrthoDB" id="2036310at2"/>
<protein>
    <submittedName>
        <fullName evidence="1">Uncharacterized protein</fullName>
    </submittedName>
</protein>
<evidence type="ECO:0000313" key="2">
    <source>
        <dbReference type="Proteomes" id="UP000273083"/>
    </source>
</evidence>
<dbReference type="AlphaFoldDB" id="A0A3N1XYV4"/>
<accession>A0A3N1XYV4</accession>
<gene>
    <name evidence="1" type="ORF">EDD66_101388</name>
</gene>
<dbReference type="EMBL" id="RJVG01000001">
    <property type="protein sequence ID" value="ROR31770.1"/>
    <property type="molecule type" value="Genomic_DNA"/>
</dbReference>
<dbReference type="RefSeq" id="WP_123607858.1">
    <property type="nucleotide sequence ID" value="NZ_RJVG01000001.1"/>
</dbReference>